<evidence type="ECO:0000256" key="1">
    <source>
        <dbReference type="SAM" id="MobiDB-lite"/>
    </source>
</evidence>
<dbReference type="EMBL" id="CAUYUJ010000865">
    <property type="protein sequence ID" value="CAK0792922.1"/>
    <property type="molecule type" value="Genomic_DNA"/>
</dbReference>
<reference evidence="3" key="1">
    <citation type="submission" date="2023-10" db="EMBL/GenBank/DDBJ databases">
        <authorList>
            <person name="Chen Y."/>
            <person name="Shah S."/>
            <person name="Dougan E. K."/>
            <person name="Thang M."/>
            <person name="Chan C."/>
        </authorList>
    </citation>
    <scope>NUCLEOTIDE SEQUENCE [LARGE SCALE GENOMIC DNA]</scope>
</reference>
<accession>A0ABN9PMI0</accession>
<feature type="signal peptide" evidence="2">
    <location>
        <begin position="1"/>
        <end position="34"/>
    </location>
</feature>
<evidence type="ECO:0000256" key="2">
    <source>
        <dbReference type="SAM" id="SignalP"/>
    </source>
</evidence>
<dbReference type="Proteomes" id="UP001189429">
    <property type="component" value="Unassembled WGS sequence"/>
</dbReference>
<name>A0ABN9PMI0_9DINO</name>
<proteinExistence type="predicted"/>
<gene>
    <name evidence="3" type="ORF">PCOR1329_LOCUS3367</name>
</gene>
<evidence type="ECO:0000313" key="3">
    <source>
        <dbReference type="EMBL" id="CAK0792922.1"/>
    </source>
</evidence>
<organism evidence="3 4">
    <name type="scientific">Prorocentrum cordatum</name>
    <dbReference type="NCBI Taxonomy" id="2364126"/>
    <lineage>
        <taxon>Eukaryota</taxon>
        <taxon>Sar</taxon>
        <taxon>Alveolata</taxon>
        <taxon>Dinophyceae</taxon>
        <taxon>Prorocentrales</taxon>
        <taxon>Prorocentraceae</taxon>
        <taxon>Prorocentrum</taxon>
    </lineage>
</organism>
<protein>
    <recommendedName>
        <fullName evidence="5">Selenoprotein O</fullName>
    </recommendedName>
</protein>
<keyword evidence="2" id="KW-0732">Signal</keyword>
<feature type="region of interest" description="Disordered" evidence="1">
    <location>
        <begin position="81"/>
        <end position="114"/>
    </location>
</feature>
<evidence type="ECO:0000313" key="4">
    <source>
        <dbReference type="Proteomes" id="UP001189429"/>
    </source>
</evidence>
<sequence length="141" mass="14538">MRAGPSPWWSPARSAWPLAAALCWGAAALRGGAAFAGPPPVPSRLAARWPAALAAHGAHGLTGGADVNAFRIKAARRCEAASERRVADEAETPKPGVPASAAEGREEGSGPESFSAGALRRFVERSAAWLAPVRVVPAQLR</sequence>
<comment type="caution">
    <text evidence="3">The sequence shown here is derived from an EMBL/GenBank/DDBJ whole genome shotgun (WGS) entry which is preliminary data.</text>
</comment>
<feature type="compositionally biased region" description="Basic and acidic residues" evidence="1">
    <location>
        <begin position="81"/>
        <end position="92"/>
    </location>
</feature>
<keyword evidence="4" id="KW-1185">Reference proteome</keyword>
<feature type="chain" id="PRO_5045587892" description="Selenoprotein O" evidence="2">
    <location>
        <begin position="35"/>
        <end position="141"/>
    </location>
</feature>
<evidence type="ECO:0008006" key="5">
    <source>
        <dbReference type="Google" id="ProtNLM"/>
    </source>
</evidence>